<dbReference type="SMART" id="SM00409">
    <property type="entry name" value="IG"/>
    <property type="match status" value="1"/>
</dbReference>
<feature type="transmembrane region" description="Helical" evidence="2">
    <location>
        <begin position="232"/>
        <end position="251"/>
    </location>
</feature>
<reference evidence="5" key="2">
    <citation type="submission" date="2025-09" db="UniProtKB">
        <authorList>
            <consortium name="Ensembl"/>
        </authorList>
    </citation>
    <scope>IDENTIFICATION</scope>
</reference>
<keyword evidence="6" id="KW-1185">Reference proteome</keyword>
<evidence type="ECO:0000256" key="1">
    <source>
        <dbReference type="SAM" id="MobiDB-lite"/>
    </source>
</evidence>
<dbReference type="Pfam" id="PF13927">
    <property type="entry name" value="Ig_3"/>
    <property type="match status" value="1"/>
</dbReference>
<proteinExistence type="predicted"/>
<evidence type="ECO:0000256" key="2">
    <source>
        <dbReference type="SAM" id="Phobius"/>
    </source>
</evidence>
<feature type="signal peptide" evidence="3">
    <location>
        <begin position="1"/>
        <end position="24"/>
    </location>
</feature>
<feature type="transmembrane region" description="Helical" evidence="2">
    <location>
        <begin position="263"/>
        <end position="280"/>
    </location>
</feature>
<dbReference type="Ensembl" id="ENSNMLT00000041632.1">
    <property type="protein sequence ID" value="ENSNMLP00000037381.1"/>
    <property type="gene ID" value="ENSNMLG00000023139.1"/>
</dbReference>
<keyword evidence="2" id="KW-0812">Transmembrane</keyword>
<feature type="domain" description="Ig-like" evidence="4">
    <location>
        <begin position="45"/>
        <end position="139"/>
    </location>
</feature>
<feature type="region of interest" description="Disordered" evidence="1">
    <location>
        <begin position="288"/>
        <end position="323"/>
    </location>
</feature>
<accession>A0A8C6UPA9</accession>
<protein>
    <submittedName>
        <fullName evidence="5">Embigin</fullName>
    </submittedName>
</protein>
<evidence type="ECO:0000313" key="6">
    <source>
        <dbReference type="Proteomes" id="UP000694523"/>
    </source>
</evidence>
<dbReference type="SUPFAM" id="SSF48726">
    <property type="entry name" value="Immunoglobulin"/>
    <property type="match status" value="1"/>
</dbReference>
<dbReference type="InterPro" id="IPR007110">
    <property type="entry name" value="Ig-like_dom"/>
</dbReference>
<reference evidence="5" key="1">
    <citation type="submission" date="2025-08" db="UniProtKB">
        <authorList>
            <consortium name="Ensembl"/>
        </authorList>
    </citation>
    <scope>IDENTIFICATION</scope>
</reference>
<feature type="compositionally biased region" description="Basic and acidic residues" evidence="1">
    <location>
        <begin position="288"/>
        <end position="310"/>
    </location>
</feature>
<feature type="domain" description="Ig-like" evidence="4">
    <location>
        <begin position="154"/>
        <end position="255"/>
    </location>
</feature>
<dbReference type="InterPro" id="IPR003599">
    <property type="entry name" value="Ig_sub"/>
</dbReference>
<evidence type="ECO:0000313" key="5">
    <source>
        <dbReference type="Ensembl" id="ENSNMLP00000037381.1"/>
    </source>
</evidence>
<dbReference type="Gene3D" id="2.60.40.10">
    <property type="entry name" value="Immunoglobulins"/>
    <property type="match status" value="2"/>
</dbReference>
<sequence>MSVSCLHFSSQLLLLLSFHRHVNTISENTTSITEPRVETPAPKTPPLAPLIPTQTAQRNVLLTGENHTEEIEVVNPVVLNLECIWPGNGKRLPNITGYWTKDGQTIETSYSNIQLENDLYRLIREFTIMNEDDLGNYSCLFGPKAKVKFIVAAPHLGEVRDKPIVSYVGDSVVMVCKMDEKKPQPISWNWYIQNGTNKVQIESDSNAHKYKITKDGNKTKLLVYNLTESDSGVYYCGAVYAVAISMGYMQLRVITYYEPLKPFMGILAEVVILVAVILLYEKIGSRKHGESAGTEENKDETNNLSHRDNDVAVAHSSTRQRKV</sequence>
<dbReference type="Proteomes" id="UP000694523">
    <property type="component" value="Unplaced"/>
</dbReference>
<dbReference type="PROSITE" id="PS50835">
    <property type="entry name" value="IG_LIKE"/>
    <property type="match status" value="2"/>
</dbReference>
<feature type="region of interest" description="Disordered" evidence="1">
    <location>
        <begin position="29"/>
        <end position="50"/>
    </location>
</feature>
<dbReference type="InterPro" id="IPR013783">
    <property type="entry name" value="Ig-like_fold"/>
</dbReference>
<keyword evidence="3" id="KW-0732">Signal</keyword>
<dbReference type="AlphaFoldDB" id="A0A8C6UPA9"/>
<feature type="chain" id="PRO_5034251281" evidence="3">
    <location>
        <begin position="25"/>
        <end position="323"/>
    </location>
</feature>
<evidence type="ECO:0000259" key="4">
    <source>
        <dbReference type="PROSITE" id="PS50835"/>
    </source>
</evidence>
<keyword evidence="2" id="KW-1133">Transmembrane helix</keyword>
<dbReference type="InterPro" id="IPR036179">
    <property type="entry name" value="Ig-like_dom_sf"/>
</dbReference>
<evidence type="ECO:0000256" key="3">
    <source>
        <dbReference type="SAM" id="SignalP"/>
    </source>
</evidence>
<organism evidence="5 6">
    <name type="scientific">Neogobius melanostomus</name>
    <name type="common">round goby</name>
    <dbReference type="NCBI Taxonomy" id="47308"/>
    <lineage>
        <taxon>Eukaryota</taxon>
        <taxon>Metazoa</taxon>
        <taxon>Chordata</taxon>
        <taxon>Craniata</taxon>
        <taxon>Vertebrata</taxon>
        <taxon>Euteleostomi</taxon>
        <taxon>Actinopterygii</taxon>
        <taxon>Neopterygii</taxon>
        <taxon>Teleostei</taxon>
        <taxon>Neoteleostei</taxon>
        <taxon>Acanthomorphata</taxon>
        <taxon>Gobiaria</taxon>
        <taxon>Gobiiformes</taxon>
        <taxon>Gobioidei</taxon>
        <taxon>Gobiidae</taxon>
        <taxon>Benthophilinae</taxon>
        <taxon>Neogobiini</taxon>
        <taxon>Neogobius</taxon>
    </lineage>
</organism>
<keyword evidence="2" id="KW-0472">Membrane</keyword>
<name>A0A8C6UPA9_9GOBI</name>